<proteinExistence type="predicted"/>
<evidence type="ECO:0000313" key="2">
    <source>
        <dbReference type="EMBL" id="AUR51568.1"/>
    </source>
</evidence>
<sequence>MVAACGIGSLMLKKILKIKLKVVGGILLILLLVQLISAYFFGVMAEKQLDLQFKYITDTSLIKVVSRDYNRGWLTSNESVVLSVNNQVLKNVLAILPGANAHESINALANGTYQIHYTTKITHGLFAGWLHGTFIPTLAYASTDIVFPDKIDKLLTKFFASKKPLEINNVIYLNKSGRYVIYSPGFGYDEALSGVKINWGGLYLKVAYNPEFNYFKNDLSAPLFELNAPTKGEFVFNGFEYASDSRYSVNNIKVGTTALKLDNLRVAMAESNSVGLRFGEMVHALVGVNSADFLNGIDVINPANFQIQNVVYNAISKDENNFFSAAAKAGFESLTSNNRKYGPMNFDLSLNHISSPEFSKLLDNLNDTAGQDQTDQLSRDKTIAMLKTYLTPIFVQQPEVILNGFSLVTPDGVISLSGRATTINFESSDMQDQASFMKKMSANMKFSVPKSVLAYFFILQMKYFLTAGNAQMDQQSSDALAKVVNILLDNQLHVWLKKGFLTQKESMISSTISLESGTVYLNGIPTK</sequence>
<name>A0A2I7N545_9NEIS</name>
<evidence type="ECO:0000313" key="3">
    <source>
        <dbReference type="Proteomes" id="UP000236655"/>
    </source>
</evidence>
<keyword evidence="1" id="KW-0812">Transmembrane</keyword>
<keyword evidence="1" id="KW-0472">Membrane</keyword>
<dbReference type="EMBL" id="CP024847">
    <property type="protein sequence ID" value="AUR51568.1"/>
    <property type="molecule type" value="Genomic_DNA"/>
</dbReference>
<reference evidence="3" key="1">
    <citation type="submission" date="2017-11" db="EMBL/GenBank/DDBJ databases">
        <authorList>
            <person name="Chan K.G."/>
            <person name="Lee L.S."/>
        </authorList>
    </citation>
    <scope>NUCLEOTIDE SEQUENCE [LARGE SCALE GENOMIC DNA]</scope>
    <source>
        <strain evidence="3">DSM 100970</strain>
    </source>
</reference>
<keyword evidence="3" id="KW-1185">Reference proteome</keyword>
<accession>A0A2I7N545</accession>
<feature type="transmembrane region" description="Helical" evidence="1">
    <location>
        <begin position="20"/>
        <end position="42"/>
    </location>
</feature>
<gene>
    <name evidence="2" type="ORF">CUN60_04445</name>
</gene>
<evidence type="ECO:0000256" key="1">
    <source>
        <dbReference type="SAM" id="Phobius"/>
    </source>
</evidence>
<protein>
    <recommendedName>
        <fullName evidence="4">DUF945 domain-containing protein</fullName>
    </recommendedName>
</protein>
<organism evidence="2 3">
    <name type="scientific">Aquella oligotrophica</name>
    <dbReference type="NCBI Taxonomy" id="2067065"/>
    <lineage>
        <taxon>Bacteria</taxon>
        <taxon>Pseudomonadati</taxon>
        <taxon>Pseudomonadota</taxon>
        <taxon>Betaproteobacteria</taxon>
        <taxon>Neisseriales</taxon>
        <taxon>Neisseriaceae</taxon>
        <taxon>Aquella</taxon>
    </lineage>
</organism>
<dbReference type="AlphaFoldDB" id="A0A2I7N545"/>
<keyword evidence="1" id="KW-1133">Transmembrane helix</keyword>
<dbReference type="Proteomes" id="UP000236655">
    <property type="component" value="Chromosome"/>
</dbReference>
<evidence type="ECO:0008006" key="4">
    <source>
        <dbReference type="Google" id="ProtNLM"/>
    </source>
</evidence>
<dbReference type="InterPro" id="IPR010352">
    <property type="entry name" value="DUF945"/>
</dbReference>
<dbReference type="KEGG" id="nba:CUN60_04445"/>
<dbReference type="Pfam" id="PF06097">
    <property type="entry name" value="DUF945"/>
    <property type="match status" value="1"/>
</dbReference>